<dbReference type="eggNOG" id="ENOG502ZDP0">
    <property type="taxonomic scope" value="Bacteria"/>
</dbReference>
<gene>
    <name evidence="1" type="ordered locus">NFA_40200</name>
</gene>
<proteinExistence type="predicted"/>
<evidence type="ECO:0000313" key="2">
    <source>
        <dbReference type="Proteomes" id="UP000006820"/>
    </source>
</evidence>
<evidence type="ECO:0000313" key="1">
    <source>
        <dbReference type="EMBL" id="BAD58868.1"/>
    </source>
</evidence>
<dbReference type="GeneID" id="61136497"/>
<accession>Q5YSH3</accession>
<dbReference type="Proteomes" id="UP000006820">
    <property type="component" value="Chromosome"/>
</dbReference>
<sequence>MSSISGAQVLDIPMRDDNDADASTIRDYLIELLKTVWDEGEEFSGKRPFGNSGWKYELFEALAGAEAIEATFDDDGFLEAFNPAALWPYEPRHVHRRYAQAHGYFWLPCPLCGRHFGGHEITDSVPTGEAGTSQGICPMCSAERNGGRP</sequence>
<dbReference type="KEGG" id="nfa:NFA_40200"/>
<dbReference type="STRING" id="247156.NFA_40200"/>
<dbReference type="HOGENOM" id="CLU_1747730_0_0_11"/>
<reference evidence="1 2" key="1">
    <citation type="journal article" date="2004" name="Proc. Natl. Acad. Sci. U.S.A.">
        <title>The complete genomic sequence of Nocardia farcinica IFM 10152.</title>
        <authorList>
            <person name="Ishikawa J."/>
            <person name="Yamashita A."/>
            <person name="Mikami Y."/>
            <person name="Hoshino Y."/>
            <person name="Kurita H."/>
            <person name="Hotta K."/>
            <person name="Shiba T."/>
            <person name="Hattori M."/>
        </authorList>
    </citation>
    <scope>NUCLEOTIDE SEQUENCE [LARGE SCALE GENOMIC DNA]</scope>
    <source>
        <strain evidence="1 2">IFM 10152</strain>
    </source>
</reference>
<protein>
    <submittedName>
        <fullName evidence="1">Uncharacterized protein</fullName>
    </submittedName>
</protein>
<name>Q5YSH3_NOCFA</name>
<keyword evidence="2" id="KW-1185">Reference proteome</keyword>
<organism evidence="1 2">
    <name type="scientific">Nocardia farcinica (strain IFM 10152)</name>
    <dbReference type="NCBI Taxonomy" id="247156"/>
    <lineage>
        <taxon>Bacteria</taxon>
        <taxon>Bacillati</taxon>
        <taxon>Actinomycetota</taxon>
        <taxon>Actinomycetes</taxon>
        <taxon>Mycobacteriales</taxon>
        <taxon>Nocardiaceae</taxon>
        <taxon>Nocardia</taxon>
    </lineage>
</organism>
<dbReference type="AlphaFoldDB" id="Q5YSH3"/>
<dbReference type="EMBL" id="AP006618">
    <property type="protein sequence ID" value="BAD58868.1"/>
    <property type="molecule type" value="Genomic_DNA"/>
</dbReference>
<dbReference type="OrthoDB" id="4566354at2"/>
<dbReference type="RefSeq" id="WP_011210553.1">
    <property type="nucleotide sequence ID" value="NC_006361.1"/>
</dbReference>